<sequence length="44" mass="4999">MLQVLLVMHLLRLRLMLLLLRCFSAPAAELSPAMPDVVDLLRLL</sequence>
<proteinExistence type="predicted"/>
<evidence type="ECO:0000313" key="1">
    <source>
        <dbReference type="EMBL" id="JAD15988.1"/>
    </source>
</evidence>
<reference evidence="1" key="1">
    <citation type="submission" date="2014-09" db="EMBL/GenBank/DDBJ databases">
        <authorList>
            <person name="Magalhaes I.L.F."/>
            <person name="Oliveira U."/>
            <person name="Santos F.R."/>
            <person name="Vidigal T.H.D.A."/>
            <person name="Brescovit A.D."/>
            <person name="Santos A.J."/>
        </authorList>
    </citation>
    <scope>NUCLEOTIDE SEQUENCE</scope>
    <source>
        <tissue evidence="1">Shoot tissue taken approximately 20 cm above the soil surface</tissue>
    </source>
</reference>
<accession>A0A0A9IAS0</accession>
<organism evidence="1">
    <name type="scientific">Arundo donax</name>
    <name type="common">Giant reed</name>
    <name type="synonym">Donax arundinaceus</name>
    <dbReference type="NCBI Taxonomy" id="35708"/>
    <lineage>
        <taxon>Eukaryota</taxon>
        <taxon>Viridiplantae</taxon>
        <taxon>Streptophyta</taxon>
        <taxon>Embryophyta</taxon>
        <taxon>Tracheophyta</taxon>
        <taxon>Spermatophyta</taxon>
        <taxon>Magnoliopsida</taxon>
        <taxon>Liliopsida</taxon>
        <taxon>Poales</taxon>
        <taxon>Poaceae</taxon>
        <taxon>PACMAD clade</taxon>
        <taxon>Arundinoideae</taxon>
        <taxon>Arundineae</taxon>
        <taxon>Arundo</taxon>
    </lineage>
</organism>
<name>A0A0A9IAS0_ARUDO</name>
<dbReference type="EMBL" id="GBRH01281907">
    <property type="protein sequence ID" value="JAD15988.1"/>
    <property type="molecule type" value="Transcribed_RNA"/>
</dbReference>
<dbReference type="AlphaFoldDB" id="A0A0A9IAS0"/>
<protein>
    <submittedName>
        <fullName evidence="1">Uncharacterized protein</fullName>
    </submittedName>
</protein>
<reference evidence="1" key="2">
    <citation type="journal article" date="2015" name="Data Brief">
        <title>Shoot transcriptome of the giant reed, Arundo donax.</title>
        <authorList>
            <person name="Barrero R.A."/>
            <person name="Guerrero F.D."/>
            <person name="Moolhuijzen P."/>
            <person name="Goolsby J.A."/>
            <person name="Tidwell J."/>
            <person name="Bellgard S.E."/>
            <person name="Bellgard M.I."/>
        </authorList>
    </citation>
    <scope>NUCLEOTIDE SEQUENCE</scope>
    <source>
        <tissue evidence="1">Shoot tissue taken approximately 20 cm above the soil surface</tissue>
    </source>
</reference>